<dbReference type="AlphaFoldDB" id="A0A3L6D8R3"/>
<dbReference type="InterPro" id="IPR001841">
    <property type="entry name" value="Znf_RING"/>
</dbReference>
<sequence length="302" mass="33163">MDGRRPEMRRTMTLSEQLSTPDRAIRDFLKIPHDADDGEGDSPSAVDAQGGGRTTGWKKLRDRLRLRRAAGAWQRRKTGAAAVHAPTNGGGLSNISSANNRSNKYNYNPGEAEAAFSRTFSRAPSLRATPTFSRVASTRVGPASCRSSSRRPATYEYDFRDVEERRHEDEDGDEGEDEEEDGEDEGDEEKTAAPAAQMSLMALLGQTDNQWDDEEEEEEESGGGAFKKGGGGAVGDDDDEDDGDGREDEMVHVCCVCMVRHKGAAFIPCGHTFCRLCSRELWVSRGNCPLCNGFIQEVLDIF</sequence>
<gene>
    <name evidence="4" type="ORF">Zm00014a_006187</name>
</gene>
<feature type="compositionally biased region" description="Basic and acidic residues" evidence="2">
    <location>
        <begin position="157"/>
        <end position="169"/>
    </location>
</feature>
<feature type="region of interest" description="Disordered" evidence="2">
    <location>
        <begin position="72"/>
        <end position="104"/>
    </location>
</feature>
<feature type="region of interest" description="Disordered" evidence="2">
    <location>
        <begin position="31"/>
        <end position="60"/>
    </location>
</feature>
<organism evidence="4 5">
    <name type="scientific">Zea mays</name>
    <name type="common">Maize</name>
    <dbReference type="NCBI Taxonomy" id="4577"/>
    <lineage>
        <taxon>Eukaryota</taxon>
        <taxon>Viridiplantae</taxon>
        <taxon>Streptophyta</taxon>
        <taxon>Embryophyta</taxon>
        <taxon>Tracheophyta</taxon>
        <taxon>Spermatophyta</taxon>
        <taxon>Magnoliopsida</taxon>
        <taxon>Liliopsida</taxon>
        <taxon>Poales</taxon>
        <taxon>Poaceae</taxon>
        <taxon>PACMAD clade</taxon>
        <taxon>Panicoideae</taxon>
        <taxon>Andropogonodae</taxon>
        <taxon>Andropogoneae</taxon>
        <taxon>Tripsacinae</taxon>
        <taxon>Zea</taxon>
    </lineage>
</organism>
<feature type="compositionally biased region" description="Polar residues" evidence="2">
    <location>
        <begin position="93"/>
        <end position="104"/>
    </location>
</feature>
<dbReference type="PANTHER" id="PTHR46629">
    <property type="entry name" value="OS01G0917900 PROTEIN"/>
    <property type="match status" value="1"/>
</dbReference>
<dbReference type="CDD" id="cd16449">
    <property type="entry name" value="RING-HC"/>
    <property type="match status" value="1"/>
</dbReference>
<feature type="compositionally biased region" description="Gly residues" evidence="2">
    <location>
        <begin position="222"/>
        <end position="234"/>
    </location>
</feature>
<feature type="region of interest" description="Disordered" evidence="2">
    <location>
        <begin position="133"/>
        <end position="191"/>
    </location>
</feature>
<proteinExistence type="predicted"/>
<dbReference type="EMBL" id="NCVQ01000277">
    <property type="protein sequence ID" value="PWZ04447.1"/>
    <property type="molecule type" value="Genomic_DNA"/>
</dbReference>
<dbReference type="SMART" id="SM00184">
    <property type="entry name" value="RING"/>
    <property type="match status" value="1"/>
</dbReference>
<evidence type="ECO:0000256" key="1">
    <source>
        <dbReference type="PROSITE-ProRule" id="PRU00175"/>
    </source>
</evidence>
<dbReference type="GO" id="GO:0008270">
    <property type="term" value="F:zinc ion binding"/>
    <property type="evidence" value="ECO:0007669"/>
    <property type="project" value="UniProtKB-KW"/>
</dbReference>
<dbReference type="ExpressionAtlas" id="A0A3L6D8R3">
    <property type="expression patterns" value="baseline and differential"/>
</dbReference>
<reference evidence="4 5" key="1">
    <citation type="journal article" date="2018" name="Nat. Genet.">
        <title>Extensive intraspecific gene order and gene structural variations between Mo17 and other maize genomes.</title>
        <authorList>
            <person name="Sun S."/>
            <person name="Zhou Y."/>
            <person name="Chen J."/>
            <person name="Shi J."/>
            <person name="Zhao H."/>
            <person name="Zhao H."/>
            <person name="Song W."/>
            <person name="Zhang M."/>
            <person name="Cui Y."/>
            <person name="Dong X."/>
            <person name="Liu H."/>
            <person name="Ma X."/>
            <person name="Jiao Y."/>
            <person name="Wang B."/>
            <person name="Wei X."/>
            <person name="Stein J.C."/>
            <person name="Glaubitz J.C."/>
            <person name="Lu F."/>
            <person name="Yu G."/>
            <person name="Liang C."/>
            <person name="Fengler K."/>
            <person name="Li B."/>
            <person name="Rafalski A."/>
            <person name="Schnable P.S."/>
            <person name="Ware D.H."/>
            <person name="Buckler E.S."/>
            <person name="Lai J."/>
        </authorList>
    </citation>
    <scope>NUCLEOTIDE SEQUENCE [LARGE SCALE GENOMIC DNA]</scope>
    <source>
        <strain evidence="5">cv. Missouri 17</strain>
        <tissue evidence="4">Seedling</tissue>
    </source>
</reference>
<dbReference type="InterPro" id="IPR013083">
    <property type="entry name" value="Znf_RING/FYVE/PHD"/>
</dbReference>
<dbReference type="Gene3D" id="3.30.40.10">
    <property type="entry name" value="Zinc/RING finger domain, C3HC4 (zinc finger)"/>
    <property type="match status" value="1"/>
</dbReference>
<evidence type="ECO:0000313" key="4">
    <source>
        <dbReference type="EMBL" id="PWZ04447.1"/>
    </source>
</evidence>
<dbReference type="Pfam" id="PF13920">
    <property type="entry name" value="zf-C3HC4_3"/>
    <property type="match status" value="1"/>
</dbReference>
<dbReference type="PROSITE" id="PS50089">
    <property type="entry name" value="ZF_RING_2"/>
    <property type="match status" value="1"/>
</dbReference>
<comment type="caution">
    <text evidence="4">The sequence shown here is derived from an EMBL/GenBank/DDBJ whole genome shotgun (WGS) entry which is preliminary data.</text>
</comment>
<dbReference type="SUPFAM" id="SSF57850">
    <property type="entry name" value="RING/U-box"/>
    <property type="match status" value="1"/>
</dbReference>
<accession>A0A3L6D8R3</accession>
<name>A0A3L6D8R3_MAIZE</name>
<dbReference type="Proteomes" id="UP000251960">
    <property type="component" value="Unassembled WGS sequence"/>
</dbReference>
<feature type="compositionally biased region" description="Acidic residues" evidence="2">
    <location>
        <begin position="210"/>
        <end position="221"/>
    </location>
</feature>
<evidence type="ECO:0000256" key="2">
    <source>
        <dbReference type="SAM" id="MobiDB-lite"/>
    </source>
</evidence>
<feature type="region of interest" description="Disordered" evidence="2">
    <location>
        <begin position="208"/>
        <end position="245"/>
    </location>
</feature>
<evidence type="ECO:0000259" key="3">
    <source>
        <dbReference type="PROSITE" id="PS50089"/>
    </source>
</evidence>
<feature type="domain" description="RING-type" evidence="3">
    <location>
        <begin position="254"/>
        <end position="292"/>
    </location>
</feature>
<keyword evidence="1" id="KW-0863">Zinc-finger</keyword>
<feature type="compositionally biased region" description="Acidic residues" evidence="2">
    <location>
        <begin position="235"/>
        <end position="245"/>
    </location>
</feature>
<evidence type="ECO:0000313" key="5">
    <source>
        <dbReference type="Proteomes" id="UP000251960"/>
    </source>
</evidence>
<feature type="compositionally biased region" description="Acidic residues" evidence="2">
    <location>
        <begin position="170"/>
        <end position="188"/>
    </location>
</feature>
<keyword evidence="1" id="KW-0862">Zinc</keyword>
<protein>
    <recommendedName>
        <fullName evidence="3">RING-type domain-containing protein</fullName>
    </recommendedName>
</protein>
<keyword evidence="1" id="KW-0479">Metal-binding</keyword>